<comment type="caution">
    <text evidence="2">The sequence shown here is derived from an EMBL/GenBank/DDBJ whole genome shotgun (WGS) entry which is preliminary data.</text>
</comment>
<feature type="chain" id="PRO_5035797471" evidence="1">
    <location>
        <begin position="25"/>
        <end position="145"/>
    </location>
</feature>
<proteinExistence type="predicted"/>
<dbReference type="EMBL" id="JABXBU010001863">
    <property type="protein sequence ID" value="KAF8783089.1"/>
    <property type="molecule type" value="Genomic_DNA"/>
</dbReference>
<reference evidence="2" key="1">
    <citation type="journal article" date="2020" name="bioRxiv">
        <title>Chromosome-level reference genome of the European wasp spider Argiope bruennichi: a resource for studies on range expansion and evolutionary adaptation.</title>
        <authorList>
            <person name="Sheffer M.M."/>
            <person name="Hoppe A."/>
            <person name="Krehenwinkel H."/>
            <person name="Uhl G."/>
            <person name="Kuss A.W."/>
            <person name="Jensen L."/>
            <person name="Jensen C."/>
            <person name="Gillespie R.G."/>
            <person name="Hoff K.J."/>
            <person name="Prost S."/>
        </authorList>
    </citation>
    <scope>NUCLEOTIDE SEQUENCE</scope>
</reference>
<reference evidence="2" key="2">
    <citation type="submission" date="2020-06" db="EMBL/GenBank/DDBJ databases">
        <authorList>
            <person name="Sheffer M."/>
        </authorList>
    </citation>
    <scope>NUCLEOTIDE SEQUENCE</scope>
</reference>
<evidence type="ECO:0000256" key="1">
    <source>
        <dbReference type="SAM" id="SignalP"/>
    </source>
</evidence>
<accession>A0A8T0F292</accession>
<sequence length="145" mass="15275">MASTSTVLFFIVLQLTQNIYFSAACKVYCCAHESKFTTDAPRQEEKKSEEDLKYEYMKYFLFGAGVGTALVLVPPLLPAVGLKSAATYAALQGSSVGLGSTAGLGSTVGLAVASATSSVSSLFPFFTKETKSSNLPILHGCMCCS</sequence>
<protein>
    <submittedName>
        <fullName evidence="2">Uncharacterized protein</fullName>
    </submittedName>
</protein>
<feature type="signal peptide" evidence="1">
    <location>
        <begin position="1"/>
        <end position="24"/>
    </location>
</feature>
<evidence type="ECO:0000313" key="2">
    <source>
        <dbReference type="EMBL" id="KAF8783089.1"/>
    </source>
</evidence>
<keyword evidence="3" id="KW-1185">Reference proteome</keyword>
<organism evidence="2 3">
    <name type="scientific">Argiope bruennichi</name>
    <name type="common">Wasp spider</name>
    <name type="synonym">Aranea bruennichi</name>
    <dbReference type="NCBI Taxonomy" id="94029"/>
    <lineage>
        <taxon>Eukaryota</taxon>
        <taxon>Metazoa</taxon>
        <taxon>Ecdysozoa</taxon>
        <taxon>Arthropoda</taxon>
        <taxon>Chelicerata</taxon>
        <taxon>Arachnida</taxon>
        <taxon>Araneae</taxon>
        <taxon>Araneomorphae</taxon>
        <taxon>Entelegynae</taxon>
        <taxon>Araneoidea</taxon>
        <taxon>Araneidae</taxon>
        <taxon>Argiope</taxon>
    </lineage>
</organism>
<evidence type="ECO:0000313" key="3">
    <source>
        <dbReference type="Proteomes" id="UP000807504"/>
    </source>
</evidence>
<dbReference type="AlphaFoldDB" id="A0A8T0F292"/>
<keyword evidence="1" id="KW-0732">Signal</keyword>
<gene>
    <name evidence="2" type="ORF">HNY73_013298</name>
</gene>
<name>A0A8T0F292_ARGBR</name>
<dbReference type="Proteomes" id="UP000807504">
    <property type="component" value="Unassembled WGS sequence"/>
</dbReference>